<sequence length="117" mass="13517">MSTNKKASSPISFNEEILNEACSFNEVIRVISPVWKMQILFSIYEGINRFSMLKKEYKTLSDEILGKRLRELTTGGFVEKVDGPDPKHPVVQYFLTQKARELLQLVPSFCSWGDKWL</sequence>
<dbReference type="AlphaFoldDB" id="A0A5B2VKP9"/>
<organism evidence="5 6">
    <name type="scientific">Chitinophaga agrisoli</name>
    <dbReference type="NCBI Taxonomy" id="2607653"/>
    <lineage>
        <taxon>Bacteria</taxon>
        <taxon>Pseudomonadati</taxon>
        <taxon>Bacteroidota</taxon>
        <taxon>Chitinophagia</taxon>
        <taxon>Chitinophagales</taxon>
        <taxon>Chitinophagaceae</taxon>
        <taxon>Chitinophaga</taxon>
    </lineage>
</organism>
<evidence type="ECO:0000256" key="3">
    <source>
        <dbReference type="ARBA" id="ARBA00023163"/>
    </source>
</evidence>
<evidence type="ECO:0000313" key="5">
    <source>
        <dbReference type="EMBL" id="KAA2239535.1"/>
    </source>
</evidence>
<dbReference type="EMBL" id="VUOC01000004">
    <property type="protein sequence ID" value="KAA2239535.1"/>
    <property type="molecule type" value="Genomic_DNA"/>
</dbReference>
<dbReference type="Proteomes" id="UP000324611">
    <property type="component" value="Unassembled WGS sequence"/>
</dbReference>
<reference evidence="5 6" key="1">
    <citation type="submission" date="2019-09" db="EMBL/GenBank/DDBJ databases">
        <title>Chitinophaga ginsengihumi sp. nov., isolated from soil of ginseng rhizosphere.</title>
        <authorList>
            <person name="Lee J."/>
        </authorList>
    </citation>
    <scope>NUCLEOTIDE SEQUENCE [LARGE SCALE GENOMIC DNA]</scope>
    <source>
        <strain evidence="5 6">BN140078</strain>
    </source>
</reference>
<dbReference type="PROSITE" id="PS51118">
    <property type="entry name" value="HTH_HXLR"/>
    <property type="match status" value="1"/>
</dbReference>
<evidence type="ECO:0000313" key="6">
    <source>
        <dbReference type="Proteomes" id="UP000324611"/>
    </source>
</evidence>
<dbReference type="InterPro" id="IPR036390">
    <property type="entry name" value="WH_DNA-bd_sf"/>
</dbReference>
<dbReference type="SUPFAM" id="SSF46785">
    <property type="entry name" value="Winged helix' DNA-binding domain"/>
    <property type="match status" value="1"/>
</dbReference>
<evidence type="ECO:0000256" key="2">
    <source>
        <dbReference type="ARBA" id="ARBA00023125"/>
    </source>
</evidence>
<dbReference type="Pfam" id="PF01638">
    <property type="entry name" value="HxlR"/>
    <property type="match status" value="1"/>
</dbReference>
<keyword evidence="2" id="KW-0238">DNA-binding</keyword>
<comment type="caution">
    <text evidence="5">The sequence shown here is derived from an EMBL/GenBank/DDBJ whole genome shotgun (WGS) entry which is preliminary data.</text>
</comment>
<reference evidence="5 6" key="2">
    <citation type="submission" date="2019-09" db="EMBL/GenBank/DDBJ databases">
        <authorList>
            <person name="Jin C."/>
        </authorList>
    </citation>
    <scope>NUCLEOTIDE SEQUENCE [LARGE SCALE GENOMIC DNA]</scope>
    <source>
        <strain evidence="5 6">BN140078</strain>
    </source>
</reference>
<feature type="domain" description="HTH hxlR-type" evidence="4">
    <location>
        <begin position="22"/>
        <end position="117"/>
    </location>
</feature>
<dbReference type="Gene3D" id="1.10.10.10">
    <property type="entry name" value="Winged helix-like DNA-binding domain superfamily/Winged helix DNA-binding domain"/>
    <property type="match status" value="1"/>
</dbReference>
<dbReference type="PANTHER" id="PTHR33204:SF18">
    <property type="entry name" value="TRANSCRIPTIONAL REGULATORY PROTEIN"/>
    <property type="match status" value="1"/>
</dbReference>
<accession>A0A5B2VKP9</accession>
<gene>
    <name evidence="5" type="ORF">F0L74_25380</name>
</gene>
<dbReference type="GO" id="GO:0003677">
    <property type="term" value="F:DNA binding"/>
    <property type="evidence" value="ECO:0007669"/>
    <property type="project" value="UniProtKB-KW"/>
</dbReference>
<name>A0A5B2VKP9_9BACT</name>
<protein>
    <submittedName>
        <fullName evidence="5">Helix-turn-helix transcriptional regulator</fullName>
    </submittedName>
</protein>
<evidence type="ECO:0000256" key="1">
    <source>
        <dbReference type="ARBA" id="ARBA00023015"/>
    </source>
</evidence>
<dbReference type="RefSeq" id="WP_149840714.1">
    <property type="nucleotide sequence ID" value="NZ_VUOC01000004.1"/>
</dbReference>
<keyword evidence="3" id="KW-0804">Transcription</keyword>
<dbReference type="InterPro" id="IPR036388">
    <property type="entry name" value="WH-like_DNA-bd_sf"/>
</dbReference>
<evidence type="ECO:0000259" key="4">
    <source>
        <dbReference type="PROSITE" id="PS51118"/>
    </source>
</evidence>
<keyword evidence="1" id="KW-0805">Transcription regulation</keyword>
<keyword evidence="6" id="KW-1185">Reference proteome</keyword>
<dbReference type="InterPro" id="IPR002577">
    <property type="entry name" value="HTH_HxlR"/>
</dbReference>
<dbReference type="PANTHER" id="PTHR33204">
    <property type="entry name" value="TRANSCRIPTIONAL REGULATOR, MARR FAMILY"/>
    <property type="match status" value="1"/>
</dbReference>
<proteinExistence type="predicted"/>